<proteinExistence type="predicted"/>
<protein>
    <recommendedName>
        <fullName evidence="5">Exopolysaccharide biosynthesis protein</fullName>
    </recommendedName>
</protein>
<dbReference type="PANTHER" id="PTHR41795:SF1">
    <property type="entry name" value="EXOPOLYSACCHARIDE SYNTHESIS PROTEIN"/>
    <property type="match status" value="1"/>
</dbReference>
<accession>A0AAE3VRD3</accession>
<name>A0AAE3VRD3_9HYPH</name>
<dbReference type="Proteomes" id="UP001229244">
    <property type="component" value="Unassembled WGS sequence"/>
</dbReference>
<evidence type="ECO:0000313" key="4">
    <source>
        <dbReference type="Proteomes" id="UP001229244"/>
    </source>
</evidence>
<gene>
    <name evidence="3" type="ORF">J2S73_003054</name>
</gene>
<keyword evidence="2" id="KW-0472">Membrane</keyword>
<dbReference type="Pfam" id="PF06055">
    <property type="entry name" value="ExoD"/>
    <property type="match status" value="1"/>
</dbReference>
<feature type="transmembrane region" description="Helical" evidence="2">
    <location>
        <begin position="54"/>
        <end position="72"/>
    </location>
</feature>
<dbReference type="AlphaFoldDB" id="A0AAE3VRD3"/>
<dbReference type="PANTHER" id="PTHR41795">
    <property type="entry name" value="EXOPOLYSACCHARIDE SYNTHESIS PROTEIN"/>
    <property type="match status" value="1"/>
</dbReference>
<evidence type="ECO:0008006" key="5">
    <source>
        <dbReference type="Google" id="ProtNLM"/>
    </source>
</evidence>
<organism evidence="3 4">
    <name type="scientific">Amorphus orientalis</name>
    <dbReference type="NCBI Taxonomy" id="649198"/>
    <lineage>
        <taxon>Bacteria</taxon>
        <taxon>Pseudomonadati</taxon>
        <taxon>Pseudomonadota</taxon>
        <taxon>Alphaproteobacteria</taxon>
        <taxon>Hyphomicrobiales</taxon>
        <taxon>Amorphaceae</taxon>
        <taxon>Amorphus</taxon>
    </lineage>
</organism>
<comment type="caution">
    <text evidence="3">The sequence shown here is derived from an EMBL/GenBank/DDBJ whole genome shotgun (WGS) entry which is preliminary data.</text>
</comment>
<dbReference type="PIRSF" id="PIRSF033239">
    <property type="entry name" value="ExoD"/>
    <property type="match status" value="1"/>
</dbReference>
<feature type="region of interest" description="Disordered" evidence="1">
    <location>
        <begin position="1"/>
        <end position="23"/>
    </location>
</feature>
<dbReference type="EMBL" id="JAUSUL010000003">
    <property type="protein sequence ID" value="MDQ0316578.1"/>
    <property type="molecule type" value="Genomic_DNA"/>
</dbReference>
<keyword evidence="4" id="KW-1185">Reference proteome</keyword>
<feature type="transmembrane region" description="Helical" evidence="2">
    <location>
        <begin position="188"/>
        <end position="208"/>
    </location>
</feature>
<sequence length="209" mass="21762">MSDTLTGTDRARSAGSKGHGTGKTRLTDLLDDLTESSGTETVGSLIKRFGARSFGPVMVLMALFAILPTGAVPGFSAVFGAVVLYLSGQLLFGLSHLALPKRLARAEIPEDKLAGLLKRVRPTARLLDKTLKPRLTGLSEKPWVRLVAAMSAAMAVSMIALAFVPFAALPPGGVMLLIGLGLVSRDGIAVLAGLACGAVWLGVLAYFAF</sequence>
<keyword evidence="2" id="KW-1133">Transmembrane helix</keyword>
<reference evidence="3" key="1">
    <citation type="submission" date="2023-07" db="EMBL/GenBank/DDBJ databases">
        <title>Genomic Encyclopedia of Type Strains, Phase IV (KMG-IV): sequencing the most valuable type-strain genomes for metagenomic binning, comparative biology and taxonomic classification.</title>
        <authorList>
            <person name="Goeker M."/>
        </authorList>
    </citation>
    <scope>NUCLEOTIDE SEQUENCE</scope>
    <source>
        <strain evidence="3">DSM 21202</strain>
    </source>
</reference>
<feature type="transmembrane region" description="Helical" evidence="2">
    <location>
        <begin position="143"/>
        <end position="168"/>
    </location>
</feature>
<dbReference type="InterPro" id="IPR010331">
    <property type="entry name" value="ExoD"/>
</dbReference>
<feature type="transmembrane region" description="Helical" evidence="2">
    <location>
        <begin position="78"/>
        <end position="99"/>
    </location>
</feature>
<keyword evidence="2" id="KW-0812">Transmembrane</keyword>
<evidence type="ECO:0000256" key="2">
    <source>
        <dbReference type="SAM" id="Phobius"/>
    </source>
</evidence>
<dbReference type="RefSeq" id="WP_306886465.1">
    <property type="nucleotide sequence ID" value="NZ_JAUSUL010000003.1"/>
</dbReference>
<evidence type="ECO:0000313" key="3">
    <source>
        <dbReference type="EMBL" id="MDQ0316578.1"/>
    </source>
</evidence>
<evidence type="ECO:0000256" key="1">
    <source>
        <dbReference type="SAM" id="MobiDB-lite"/>
    </source>
</evidence>